<dbReference type="Proteomes" id="UP000765509">
    <property type="component" value="Unassembled WGS sequence"/>
</dbReference>
<dbReference type="OrthoDB" id="8029976at2759"/>
<gene>
    <name evidence="1" type="ORF">O181_034792</name>
</gene>
<dbReference type="AlphaFoldDB" id="A0A9Q3D7D0"/>
<organism evidence="1 2">
    <name type="scientific">Austropuccinia psidii MF-1</name>
    <dbReference type="NCBI Taxonomy" id="1389203"/>
    <lineage>
        <taxon>Eukaryota</taxon>
        <taxon>Fungi</taxon>
        <taxon>Dikarya</taxon>
        <taxon>Basidiomycota</taxon>
        <taxon>Pucciniomycotina</taxon>
        <taxon>Pucciniomycetes</taxon>
        <taxon>Pucciniales</taxon>
        <taxon>Sphaerophragmiaceae</taxon>
        <taxon>Austropuccinia</taxon>
    </lineage>
</organism>
<comment type="caution">
    <text evidence="1">The sequence shown here is derived from an EMBL/GenBank/DDBJ whole genome shotgun (WGS) entry which is preliminary data.</text>
</comment>
<accession>A0A9Q3D7D0</accession>
<sequence length="114" mass="12999">MPEKMGNNISHVPVLDGQNYPLWSILIDIELSARGLWDVCSSELCPTTDASVINNWNQLSFEAVQLILSRLHPEIIVTGVNANTVENTKLLWTKIHEKFASQKVTNRGRTWVRW</sequence>
<evidence type="ECO:0000313" key="1">
    <source>
        <dbReference type="EMBL" id="MBW0495077.1"/>
    </source>
</evidence>
<dbReference type="EMBL" id="AVOT02012903">
    <property type="protein sequence ID" value="MBW0495077.1"/>
    <property type="molecule type" value="Genomic_DNA"/>
</dbReference>
<reference evidence="1" key="1">
    <citation type="submission" date="2021-03" db="EMBL/GenBank/DDBJ databases">
        <title>Draft genome sequence of rust myrtle Austropuccinia psidii MF-1, a brazilian biotype.</title>
        <authorList>
            <person name="Quecine M.C."/>
            <person name="Pachon D.M.R."/>
            <person name="Bonatelli M.L."/>
            <person name="Correr F.H."/>
            <person name="Franceschini L.M."/>
            <person name="Leite T.F."/>
            <person name="Margarido G.R.A."/>
            <person name="Almeida C.A."/>
            <person name="Ferrarezi J.A."/>
            <person name="Labate C.A."/>
        </authorList>
    </citation>
    <scope>NUCLEOTIDE SEQUENCE</scope>
    <source>
        <strain evidence="1">MF-1</strain>
    </source>
</reference>
<name>A0A9Q3D7D0_9BASI</name>
<evidence type="ECO:0008006" key="3">
    <source>
        <dbReference type="Google" id="ProtNLM"/>
    </source>
</evidence>
<proteinExistence type="predicted"/>
<evidence type="ECO:0000313" key="2">
    <source>
        <dbReference type="Proteomes" id="UP000765509"/>
    </source>
</evidence>
<keyword evidence="2" id="KW-1185">Reference proteome</keyword>
<protein>
    <recommendedName>
        <fullName evidence="3">DUF4219 domain-containing protein</fullName>
    </recommendedName>
</protein>